<dbReference type="GO" id="GO:0030288">
    <property type="term" value="C:outer membrane-bounded periplasmic space"/>
    <property type="evidence" value="ECO:0007669"/>
    <property type="project" value="TreeGrafter"/>
</dbReference>
<keyword evidence="1 4" id="KW-0378">Hydrolase</keyword>
<protein>
    <submittedName>
        <fullName evidence="4">N-acetylmuramoyl-L-alanine amidase</fullName>
        <ecNumber evidence="4">3.5.1.28</ecNumber>
    </submittedName>
</protein>
<dbReference type="PANTHER" id="PTHR30404">
    <property type="entry name" value="N-ACETYLMURAMOYL-L-ALANINE AMIDASE"/>
    <property type="match status" value="1"/>
</dbReference>
<evidence type="ECO:0000256" key="1">
    <source>
        <dbReference type="ARBA" id="ARBA00022801"/>
    </source>
</evidence>
<organism evidence="4">
    <name type="scientific">hydrothermal vent metagenome</name>
    <dbReference type="NCBI Taxonomy" id="652676"/>
    <lineage>
        <taxon>unclassified sequences</taxon>
        <taxon>metagenomes</taxon>
        <taxon>ecological metagenomes</taxon>
    </lineage>
</organism>
<dbReference type="GO" id="GO:0009253">
    <property type="term" value="P:peptidoglycan catabolic process"/>
    <property type="evidence" value="ECO:0007669"/>
    <property type="project" value="InterPro"/>
</dbReference>
<dbReference type="Gene3D" id="2.60.40.3500">
    <property type="match status" value="1"/>
</dbReference>
<dbReference type="SMART" id="SM00646">
    <property type="entry name" value="Ami_3"/>
    <property type="match status" value="1"/>
</dbReference>
<dbReference type="InterPro" id="IPR050695">
    <property type="entry name" value="N-acetylmuramoyl_amidase_3"/>
</dbReference>
<dbReference type="PANTHER" id="PTHR30404:SF0">
    <property type="entry name" value="N-ACETYLMURAMOYL-L-ALANINE AMIDASE AMIC"/>
    <property type="match status" value="1"/>
</dbReference>
<feature type="region of interest" description="Disordered" evidence="2">
    <location>
        <begin position="176"/>
        <end position="198"/>
    </location>
</feature>
<feature type="region of interest" description="Disordered" evidence="2">
    <location>
        <begin position="211"/>
        <end position="236"/>
    </location>
</feature>
<evidence type="ECO:0000256" key="2">
    <source>
        <dbReference type="SAM" id="MobiDB-lite"/>
    </source>
</evidence>
<evidence type="ECO:0000259" key="3">
    <source>
        <dbReference type="SMART" id="SM00646"/>
    </source>
</evidence>
<feature type="compositionally biased region" description="Polar residues" evidence="2">
    <location>
        <begin position="222"/>
        <end position="234"/>
    </location>
</feature>
<proteinExistence type="predicted"/>
<dbReference type="EMBL" id="UOEC01000088">
    <property type="protein sequence ID" value="VAV91217.1"/>
    <property type="molecule type" value="Genomic_DNA"/>
</dbReference>
<dbReference type="FunFam" id="3.40.630.40:FF:000005">
    <property type="entry name" value="N-acetylmuramoyl-L-alanine amidase (AmiA)"/>
    <property type="match status" value="1"/>
</dbReference>
<accession>A0A3B0RHC6</accession>
<feature type="domain" description="MurNAc-LAA" evidence="3">
    <location>
        <begin position="301"/>
        <end position="455"/>
    </location>
</feature>
<reference evidence="4" key="1">
    <citation type="submission" date="2018-06" db="EMBL/GenBank/DDBJ databases">
        <authorList>
            <person name="Zhirakovskaya E."/>
        </authorList>
    </citation>
    <scope>NUCLEOTIDE SEQUENCE</scope>
</reference>
<gene>
    <name evidence="4" type="ORF">MNBD_ALPHA08-376</name>
</gene>
<dbReference type="SUPFAM" id="SSF53187">
    <property type="entry name" value="Zn-dependent exopeptidases"/>
    <property type="match status" value="1"/>
</dbReference>
<dbReference type="Gene3D" id="3.40.630.40">
    <property type="entry name" value="Zn-dependent exopeptidases"/>
    <property type="match status" value="1"/>
</dbReference>
<feature type="compositionally biased region" description="Basic and acidic residues" evidence="2">
    <location>
        <begin position="176"/>
        <end position="196"/>
    </location>
</feature>
<dbReference type="Pfam" id="PF01520">
    <property type="entry name" value="Amidase_3"/>
    <property type="match status" value="1"/>
</dbReference>
<dbReference type="GO" id="GO:0008745">
    <property type="term" value="F:N-acetylmuramoyl-L-alanine amidase activity"/>
    <property type="evidence" value="ECO:0007669"/>
    <property type="project" value="UniProtKB-EC"/>
</dbReference>
<dbReference type="EC" id="3.5.1.28" evidence="4"/>
<dbReference type="Pfam" id="PF11741">
    <property type="entry name" value="AMIN"/>
    <property type="match status" value="1"/>
</dbReference>
<name>A0A3B0RHC6_9ZZZZ</name>
<dbReference type="InterPro" id="IPR002508">
    <property type="entry name" value="MurNAc-LAA_cat"/>
</dbReference>
<dbReference type="InterPro" id="IPR021731">
    <property type="entry name" value="AMIN_dom"/>
</dbReference>
<sequence>MQSKNQKTTLFRITLLALLWLTGGLFGADLTVPKALAAPDKLPEISKARIDSNAEKTRFTAELNFAIGYNVYVLTNPYRVIIDIPDAIFNLPVNAGEVGRGLISNFRFGQLDDNRSRIVIDVTGPVLIQNSYAVRAKKDRPARLIIDLIATDEETFAKINQADQVTNLVAKEQAKTEQSDGIIPEDHPLISDDRQSSDPIADLLRGKGLIAKKQPRQKTRQDLQITQPQASAPSRSKKLLIVIDPGHGGIDTGTTSKSGKSEKAVVLAFSKKLRARLKSLGRYDVIMTRSDDTFVRLRKRVSIAHKNKADLFIAIHADSIKFSAVRGTTIYTLSETASDAEAAALAAKENQSDIIAGVDLAGETKEISNILIDLAQRETKNLSLYFAKKAISSLKRVTRVAKRPMRAAGFVVLKAPDVPSVLLELGYLSNKSDAKLLTSKAWQKKVAKALAQSIDNYFRARVALQ</sequence>
<dbReference type="AlphaFoldDB" id="A0A3B0RHC6"/>
<dbReference type="CDD" id="cd02696">
    <property type="entry name" value="MurNAc-LAA"/>
    <property type="match status" value="1"/>
</dbReference>
<evidence type="ECO:0000313" key="4">
    <source>
        <dbReference type="EMBL" id="VAV91217.1"/>
    </source>
</evidence>